<evidence type="ECO:0000313" key="11">
    <source>
        <dbReference type="Proteomes" id="UP000247498"/>
    </source>
</evidence>
<dbReference type="Pfam" id="PF05914">
    <property type="entry name" value="RIB43A"/>
    <property type="match status" value="1"/>
</dbReference>
<evidence type="ECO:0000313" key="10">
    <source>
        <dbReference type="EMBL" id="GBF98693.1"/>
    </source>
</evidence>
<sequence length="369" mass="38919">MGRFAPCPVPNDDPERLERVLNAKKRLIGIDVQALGAQVEEHARQRDAQLAEESARLRLSQEVAATLDASAARAAEARAGWNRELAAFRAGAQGRAAAREWDLSRPDAKRLDSPARVGDDDPRCGPASMQRFDGEDLAAGARTEAQMQQARAWWDAQRAEHQAAAAAAAAEAAERARLVAHQDDSQRGAAAQEAAACRRAAADAAAENARLAAARAEAAARAAADEAARTAGELRATEGSAWLREDPALAASALSPARVRRDHWKGMTPEQRAAIRAEQLAQSEAARDAAALAEAEESAAAAASRGVSLALTQQALAAALARRRAAEAVAGALRQQVAEKAARDATAKEVLGTNRVDASYFSQFGTSHR</sequence>
<evidence type="ECO:0000256" key="6">
    <source>
        <dbReference type="ARBA" id="ARBA00023069"/>
    </source>
</evidence>
<keyword evidence="8" id="KW-0966">Cell projection</keyword>
<evidence type="ECO:0000256" key="4">
    <source>
        <dbReference type="ARBA" id="ARBA00022846"/>
    </source>
</evidence>
<name>A0A2V0PKZ1_9CHLO</name>
<keyword evidence="5" id="KW-0175">Coiled coil</keyword>
<dbReference type="AlphaFoldDB" id="A0A2V0PKZ1"/>
<comment type="similarity">
    <text evidence="2">Belongs to the RIB43A family.</text>
</comment>
<dbReference type="Proteomes" id="UP000247498">
    <property type="component" value="Unassembled WGS sequence"/>
</dbReference>
<keyword evidence="3" id="KW-0963">Cytoplasm</keyword>
<protein>
    <submittedName>
        <fullName evidence="10">Uncharacterized protein</fullName>
    </submittedName>
</protein>
<evidence type="ECO:0000256" key="2">
    <source>
        <dbReference type="ARBA" id="ARBA00006875"/>
    </source>
</evidence>
<organism evidence="10 11">
    <name type="scientific">Raphidocelis subcapitata</name>
    <dbReference type="NCBI Taxonomy" id="307507"/>
    <lineage>
        <taxon>Eukaryota</taxon>
        <taxon>Viridiplantae</taxon>
        <taxon>Chlorophyta</taxon>
        <taxon>core chlorophytes</taxon>
        <taxon>Chlorophyceae</taxon>
        <taxon>CS clade</taxon>
        <taxon>Sphaeropleales</taxon>
        <taxon>Selenastraceae</taxon>
        <taxon>Raphidocelis</taxon>
    </lineage>
</organism>
<comment type="subunit">
    <text evidence="9">Microtubule inner protein component of sperm flagellar doublet microtubules.</text>
</comment>
<proteinExistence type="inferred from homology"/>
<dbReference type="InParanoid" id="A0A2V0PKZ1"/>
<accession>A0A2V0PKZ1</accession>
<evidence type="ECO:0000256" key="7">
    <source>
        <dbReference type="ARBA" id="ARBA00023212"/>
    </source>
</evidence>
<gene>
    <name evidence="10" type="ORF">Rsub_11407</name>
</gene>
<evidence type="ECO:0000256" key="5">
    <source>
        <dbReference type="ARBA" id="ARBA00023054"/>
    </source>
</evidence>
<keyword evidence="4" id="KW-0282">Flagellum</keyword>
<keyword evidence="6" id="KW-0969">Cilium</keyword>
<dbReference type="EMBL" id="BDRX01000132">
    <property type="protein sequence ID" value="GBF98693.1"/>
    <property type="molecule type" value="Genomic_DNA"/>
</dbReference>
<dbReference type="InterPro" id="IPR008805">
    <property type="entry name" value="RIB43A"/>
</dbReference>
<evidence type="ECO:0000256" key="8">
    <source>
        <dbReference type="ARBA" id="ARBA00023273"/>
    </source>
</evidence>
<comment type="subcellular location">
    <subcellularLocation>
        <location evidence="1">Cytoplasm</location>
        <location evidence="1">Cytoskeleton</location>
        <location evidence="1">Flagellum axoneme</location>
    </subcellularLocation>
</comment>
<evidence type="ECO:0000256" key="1">
    <source>
        <dbReference type="ARBA" id="ARBA00004611"/>
    </source>
</evidence>
<dbReference type="OrthoDB" id="429119at2759"/>
<keyword evidence="11" id="KW-1185">Reference proteome</keyword>
<reference evidence="10 11" key="1">
    <citation type="journal article" date="2018" name="Sci. Rep.">
        <title>Raphidocelis subcapitata (=Pseudokirchneriella subcapitata) provides an insight into genome evolution and environmental adaptations in the Sphaeropleales.</title>
        <authorList>
            <person name="Suzuki S."/>
            <person name="Yamaguchi H."/>
            <person name="Nakajima N."/>
            <person name="Kawachi M."/>
        </authorList>
    </citation>
    <scope>NUCLEOTIDE SEQUENCE [LARGE SCALE GENOMIC DNA]</scope>
    <source>
        <strain evidence="10 11">NIES-35</strain>
    </source>
</reference>
<dbReference type="STRING" id="307507.A0A2V0PKZ1"/>
<evidence type="ECO:0000256" key="9">
    <source>
        <dbReference type="ARBA" id="ARBA00046435"/>
    </source>
</evidence>
<keyword evidence="7" id="KW-0206">Cytoskeleton</keyword>
<dbReference type="PANTHER" id="PTHR14517">
    <property type="entry name" value="RIB43A-RELATED"/>
    <property type="match status" value="1"/>
</dbReference>
<evidence type="ECO:0000256" key="3">
    <source>
        <dbReference type="ARBA" id="ARBA00022490"/>
    </source>
</evidence>
<dbReference type="PANTHER" id="PTHR14517:SF6">
    <property type="entry name" value="RE41410P"/>
    <property type="match status" value="1"/>
</dbReference>
<comment type="caution">
    <text evidence="10">The sequence shown here is derived from an EMBL/GenBank/DDBJ whole genome shotgun (WGS) entry which is preliminary data.</text>
</comment>